<feature type="binding site" evidence="5">
    <location>
        <position position="83"/>
    </location>
    <ligand>
        <name>Mo-molybdopterin</name>
        <dbReference type="ChEBI" id="CHEBI:71302"/>
    </ligand>
</feature>
<comment type="similarity">
    <text evidence="5">Belongs to the MsrP family.</text>
</comment>
<dbReference type="EC" id="1.8.5.-" evidence="5"/>
<comment type="subunit">
    <text evidence="5">Heterodimer of a catalytic subunit (MsrP) and a heme-binding subunit (MsrQ).</text>
</comment>
<keyword evidence="6" id="KW-0472">Membrane</keyword>
<comment type="cofactor">
    <cofactor evidence="5">
        <name>Mo-molybdopterin</name>
        <dbReference type="ChEBI" id="CHEBI:71302"/>
    </cofactor>
    <text evidence="5">Binds 1 Mo-molybdopterin (Mo-MPT) cofactor per subunit.</text>
</comment>
<evidence type="ECO:0000313" key="8">
    <source>
        <dbReference type="EMBL" id="HEC06143.1"/>
    </source>
</evidence>
<feature type="binding site" evidence="5">
    <location>
        <begin position="86"/>
        <end position="87"/>
    </location>
    <ligand>
        <name>Mo-molybdopterin</name>
        <dbReference type="ChEBI" id="CHEBI:71302"/>
    </ligand>
</feature>
<sequence length="322" mass="36831">MRIYRPGQIRPSEITDREVWLKRRQLIKAGMVVGAGLMLGGASGLASAVYSGPGRNPRIVPLKETDYGEDLEPTRYKSITTYNNFYELGYGKRAPAENADALKTRPWSIEVSGECARPGGMDIEDVLKLDQEERIYRFRCVEAWAMVVPWVGLPLGKFLKRFEPTSKAKYVEFKTLYDPERLPGQARKVLDWPYREGLRIDEAMHPLAFLATGLYGEVLPGQNGAPLRLVIPWKYGFKRKKSIVSIRFTEKQPRNTWNRIAGDEYGFYANVNPKVSHPRWSQKRHRVLGRGIFGSKEDTLMFNGYADEVASLYKGMDLRKNF</sequence>
<accession>A0A831RXX4</accession>
<comment type="caution">
    <text evidence="8">The sequence shown here is derived from an EMBL/GenBank/DDBJ whole genome shotgun (WGS) entry which is preliminary data.</text>
</comment>
<dbReference type="SUPFAM" id="SSF56524">
    <property type="entry name" value="Oxidoreductase molybdopterin-binding domain"/>
    <property type="match status" value="1"/>
</dbReference>
<feature type="binding site" evidence="5">
    <location>
        <begin position="239"/>
        <end position="241"/>
    </location>
    <ligand>
        <name>Mo-molybdopterin</name>
        <dbReference type="ChEBI" id="CHEBI:71302"/>
    </ligand>
</feature>
<comment type="catalytic activity">
    <reaction evidence="5">
        <text>L-methionyl-[protein] + a quinone + H2O = L-methionyl-(S)-S-oxide-[protein] + a quinol</text>
        <dbReference type="Rhea" id="RHEA:51292"/>
        <dbReference type="Rhea" id="RHEA-COMP:12313"/>
        <dbReference type="Rhea" id="RHEA-COMP:12315"/>
        <dbReference type="ChEBI" id="CHEBI:15377"/>
        <dbReference type="ChEBI" id="CHEBI:16044"/>
        <dbReference type="ChEBI" id="CHEBI:24646"/>
        <dbReference type="ChEBI" id="CHEBI:44120"/>
        <dbReference type="ChEBI" id="CHEBI:132124"/>
    </reaction>
</comment>
<dbReference type="NCBIfam" id="NF003767">
    <property type="entry name" value="PRK05363.1"/>
    <property type="match status" value="1"/>
</dbReference>
<reference evidence="8" key="1">
    <citation type="journal article" date="2020" name="mSystems">
        <title>Genome- and Community-Level Interaction Insights into Carbon Utilization and Element Cycling Functions of Hydrothermarchaeota in Hydrothermal Sediment.</title>
        <authorList>
            <person name="Zhou Z."/>
            <person name="Liu Y."/>
            <person name="Xu W."/>
            <person name="Pan J."/>
            <person name="Luo Z.H."/>
            <person name="Li M."/>
        </authorList>
    </citation>
    <scope>NUCLEOTIDE SEQUENCE [LARGE SCALE GENOMIC DNA]</scope>
    <source>
        <strain evidence="8">HyVt-458</strain>
    </source>
</reference>
<comment type="catalytic activity">
    <reaction evidence="5">
        <text>L-methionyl-[protein] + a quinone + H2O = L-methionyl-(R)-S-oxide-[protein] + a quinol</text>
        <dbReference type="Rhea" id="RHEA:51296"/>
        <dbReference type="Rhea" id="RHEA-COMP:12313"/>
        <dbReference type="Rhea" id="RHEA-COMP:12314"/>
        <dbReference type="ChEBI" id="CHEBI:15377"/>
        <dbReference type="ChEBI" id="CHEBI:16044"/>
        <dbReference type="ChEBI" id="CHEBI:24646"/>
        <dbReference type="ChEBI" id="CHEBI:45764"/>
        <dbReference type="ChEBI" id="CHEBI:132124"/>
    </reaction>
</comment>
<evidence type="ECO:0000256" key="2">
    <source>
        <dbReference type="ARBA" id="ARBA00022723"/>
    </source>
</evidence>
<feature type="binding site" evidence="5">
    <location>
        <position position="223"/>
    </location>
    <ligand>
        <name>Mo-molybdopterin</name>
        <dbReference type="ChEBI" id="CHEBI:71302"/>
    </ligand>
</feature>
<evidence type="ECO:0000256" key="5">
    <source>
        <dbReference type="HAMAP-Rule" id="MF_01206"/>
    </source>
</evidence>
<comment type="PTM">
    <text evidence="5">Predicted to be exported by the Tat system. The position of the signal peptide cleavage has not been experimentally proven.</text>
</comment>
<keyword evidence="6" id="KW-1133">Transmembrane helix</keyword>
<feature type="binding site" evidence="5">
    <location>
        <position position="228"/>
    </location>
    <ligand>
        <name>Mo-molybdopterin</name>
        <dbReference type="ChEBI" id="CHEBI:71302"/>
    </ligand>
</feature>
<dbReference type="GO" id="GO:0016672">
    <property type="term" value="F:oxidoreductase activity, acting on a sulfur group of donors, quinone or similar compound as acceptor"/>
    <property type="evidence" value="ECO:0007669"/>
    <property type="project" value="UniProtKB-UniRule"/>
</dbReference>
<dbReference type="InterPro" id="IPR022867">
    <property type="entry name" value="MsrP"/>
</dbReference>
<feature type="binding site" evidence="5">
    <location>
        <position position="140"/>
    </location>
    <ligand>
        <name>Mo-molybdopterin</name>
        <dbReference type="ChEBI" id="CHEBI:71302"/>
    </ligand>
    <ligandPart>
        <name>Mo</name>
        <dbReference type="ChEBI" id="CHEBI:28685"/>
    </ligandPart>
</feature>
<dbReference type="PANTHER" id="PTHR43032:SF3">
    <property type="entry name" value="PROTEIN-METHIONINE-SULFOXIDE REDUCTASE CATALYTIC SUBUNIT MSRP"/>
    <property type="match status" value="1"/>
</dbReference>
<dbReference type="AlphaFoldDB" id="A0A831RXX4"/>
<evidence type="ECO:0000256" key="3">
    <source>
        <dbReference type="ARBA" id="ARBA00022729"/>
    </source>
</evidence>
<keyword evidence="2 5" id="KW-0479">Metal-binding</keyword>
<name>A0A831RXX4_9GAMM</name>
<dbReference type="HAMAP" id="MF_01206">
    <property type="entry name" value="MsrP"/>
    <property type="match status" value="1"/>
</dbReference>
<protein>
    <recommendedName>
        <fullName evidence="5">Protein-methionine-sulfoxide reductase catalytic subunit MsrP</fullName>
        <ecNumber evidence="5">1.8.5.-</ecNumber>
    </recommendedName>
</protein>
<dbReference type="PROSITE" id="PS51318">
    <property type="entry name" value="TAT"/>
    <property type="match status" value="1"/>
</dbReference>
<dbReference type="GO" id="GO:0030091">
    <property type="term" value="P:protein repair"/>
    <property type="evidence" value="ECO:0007669"/>
    <property type="project" value="UniProtKB-UniRule"/>
</dbReference>
<dbReference type="PANTHER" id="PTHR43032">
    <property type="entry name" value="PROTEIN-METHIONINE-SULFOXIDE REDUCTASE"/>
    <property type="match status" value="1"/>
</dbReference>
<keyword evidence="1 5" id="KW-0500">Molybdenum</keyword>
<dbReference type="GO" id="GO:0046872">
    <property type="term" value="F:metal ion binding"/>
    <property type="evidence" value="ECO:0007669"/>
    <property type="project" value="UniProtKB-KW"/>
</dbReference>
<proteinExistence type="inferred from homology"/>
<dbReference type="Gene3D" id="3.90.420.10">
    <property type="entry name" value="Oxidoreductase, molybdopterin-binding domain"/>
    <property type="match status" value="1"/>
</dbReference>
<keyword evidence="4 5" id="KW-0560">Oxidoreductase</keyword>
<dbReference type="GO" id="GO:0043546">
    <property type="term" value="F:molybdopterin cofactor binding"/>
    <property type="evidence" value="ECO:0007669"/>
    <property type="project" value="UniProtKB-UniRule"/>
</dbReference>
<organism evidence="8">
    <name type="scientific">Thiolapillus brandeum</name>
    <dbReference type="NCBI Taxonomy" id="1076588"/>
    <lineage>
        <taxon>Bacteria</taxon>
        <taxon>Pseudomonadati</taxon>
        <taxon>Pseudomonadota</taxon>
        <taxon>Gammaproteobacteria</taxon>
        <taxon>Chromatiales</taxon>
        <taxon>Sedimenticolaceae</taxon>
        <taxon>Thiolapillus</taxon>
    </lineage>
</organism>
<evidence type="ECO:0000259" key="7">
    <source>
        <dbReference type="Pfam" id="PF00174"/>
    </source>
</evidence>
<dbReference type="InterPro" id="IPR000572">
    <property type="entry name" value="OxRdtase_Mopterin-bd_dom"/>
</dbReference>
<dbReference type="Pfam" id="PF00174">
    <property type="entry name" value="Oxidored_molyb"/>
    <property type="match status" value="1"/>
</dbReference>
<evidence type="ECO:0000256" key="6">
    <source>
        <dbReference type="SAM" id="Phobius"/>
    </source>
</evidence>
<keyword evidence="6" id="KW-0812">Transmembrane</keyword>
<dbReference type="Proteomes" id="UP000886339">
    <property type="component" value="Unassembled WGS sequence"/>
</dbReference>
<feature type="domain" description="Oxidoreductase molybdopterin-binding" evidence="7">
    <location>
        <begin position="103"/>
        <end position="257"/>
    </location>
</feature>
<feature type="binding site" evidence="5">
    <location>
        <position position="175"/>
    </location>
    <ligand>
        <name>Mo-molybdopterin</name>
        <dbReference type="ChEBI" id="CHEBI:71302"/>
    </ligand>
</feature>
<keyword evidence="3 5" id="KW-0732">Signal</keyword>
<dbReference type="InterPro" id="IPR036374">
    <property type="entry name" value="OxRdtase_Mopterin-bd_sf"/>
</dbReference>
<evidence type="ECO:0000256" key="1">
    <source>
        <dbReference type="ARBA" id="ARBA00022505"/>
    </source>
</evidence>
<evidence type="ECO:0000256" key="4">
    <source>
        <dbReference type="ARBA" id="ARBA00023002"/>
    </source>
</evidence>
<dbReference type="EMBL" id="DRLF01000173">
    <property type="protein sequence ID" value="HEC06143.1"/>
    <property type="molecule type" value="Genomic_DNA"/>
</dbReference>
<feature type="transmembrane region" description="Helical" evidence="6">
    <location>
        <begin position="26"/>
        <end position="50"/>
    </location>
</feature>
<gene>
    <name evidence="5 8" type="primary">msrP</name>
    <name evidence="8" type="ORF">ENJ12_04795</name>
</gene>
<comment type="function">
    <text evidence="5">Part of the MsrPQ system that repairs oxidized periplasmic proteins containing methionine sulfoxide residues (Met-O), using respiratory chain electrons. Thus protects these proteins from oxidative-stress damage caused by reactive species of oxygen and chlorine generated by the host defense mechanisms. MsrPQ is essential for the maintenance of envelope integrity under bleach stress, rescuing a wide series of structurally unrelated periplasmic proteins from methionine oxidation. The catalytic subunit MsrP is non-stereospecific, being able to reduce both (R-) and (S-) diastereoisomers of methionine sulfoxide.</text>
</comment>
<dbReference type="InterPro" id="IPR006311">
    <property type="entry name" value="TAT_signal"/>
</dbReference>